<accession>A0A5N6SDU3</accession>
<sequence>MFKSILIHNIPFISQHNLSLLLFLDILHIPAMCTYTFARLHYRGCHRDEPHSFEKRYYKPCDPVKLNNEPYCPNATFDSSLGVFGTTTRRGTCPRCRDSGVSVDTVVESVRSQISLL</sequence>
<evidence type="ECO:0000313" key="2">
    <source>
        <dbReference type="Proteomes" id="UP000325672"/>
    </source>
</evidence>
<dbReference type="AlphaFoldDB" id="A0A5N6SDU3"/>
<proteinExistence type="predicted"/>
<dbReference type="GeneID" id="43640537"/>
<gene>
    <name evidence="1" type="ORF">BDV38DRAFT_264998</name>
</gene>
<dbReference type="EMBL" id="ML743668">
    <property type="protein sequence ID" value="KAE8131264.1"/>
    <property type="molecule type" value="Genomic_DNA"/>
</dbReference>
<organism evidence="1 2">
    <name type="scientific">Aspergillus pseudotamarii</name>
    <dbReference type="NCBI Taxonomy" id="132259"/>
    <lineage>
        <taxon>Eukaryota</taxon>
        <taxon>Fungi</taxon>
        <taxon>Dikarya</taxon>
        <taxon>Ascomycota</taxon>
        <taxon>Pezizomycotina</taxon>
        <taxon>Eurotiomycetes</taxon>
        <taxon>Eurotiomycetidae</taxon>
        <taxon>Eurotiales</taxon>
        <taxon>Aspergillaceae</taxon>
        <taxon>Aspergillus</taxon>
        <taxon>Aspergillus subgen. Circumdati</taxon>
    </lineage>
</organism>
<evidence type="ECO:0000313" key="1">
    <source>
        <dbReference type="EMBL" id="KAE8131264.1"/>
    </source>
</evidence>
<dbReference type="RefSeq" id="XP_031907327.1">
    <property type="nucleotide sequence ID" value="XM_032056327.1"/>
</dbReference>
<protein>
    <submittedName>
        <fullName evidence="1">Uncharacterized protein</fullName>
    </submittedName>
</protein>
<dbReference type="Proteomes" id="UP000325672">
    <property type="component" value="Unassembled WGS sequence"/>
</dbReference>
<reference evidence="1 2" key="1">
    <citation type="submission" date="2019-04" db="EMBL/GenBank/DDBJ databases">
        <title>Friends and foes A comparative genomics study of 23 Aspergillus species from section Flavi.</title>
        <authorList>
            <consortium name="DOE Joint Genome Institute"/>
            <person name="Kjaerbolling I."/>
            <person name="Vesth T."/>
            <person name="Frisvad J.C."/>
            <person name="Nybo J.L."/>
            <person name="Theobald S."/>
            <person name="Kildgaard S."/>
            <person name="Isbrandt T."/>
            <person name="Kuo A."/>
            <person name="Sato A."/>
            <person name="Lyhne E.K."/>
            <person name="Kogle M.E."/>
            <person name="Wiebenga A."/>
            <person name="Kun R.S."/>
            <person name="Lubbers R.J."/>
            <person name="Makela M.R."/>
            <person name="Barry K."/>
            <person name="Chovatia M."/>
            <person name="Clum A."/>
            <person name="Daum C."/>
            <person name="Haridas S."/>
            <person name="He G."/>
            <person name="LaButti K."/>
            <person name="Lipzen A."/>
            <person name="Mondo S."/>
            <person name="Riley R."/>
            <person name="Salamov A."/>
            <person name="Simmons B.A."/>
            <person name="Magnuson J.K."/>
            <person name="Henrissat B."/>
            <person name="Mortensen U.H."/>
            <person name="Larsen T.O."/>
            <person name="Devries R.P."/>
            <person name="Grigoriev I.V."/>
            <person name="Machida M."/>
            <person name="Baker S.E."/>
            <person name="Andersen M.R."/>
        </authorList>
    </citation>
    <scope>NUCLEOTIDE SEQUENCE [LARGE SCALE GENOMIC DNA]</scope>
    <source>
        <strain evidence="1 2">CBS 117625</strain>
    </source>
</reference>
<keyword evidence="2" id="KW-1185">Reference proteome</keyword>
<name>A0A5N6SDU3_ASPPS</name>